<dbReference type="Proteomes" id="UP000006038">
    <property type="component" value="Chromosome 3"/>
</dbReference>
<protein>
    <submittedName>
        <fullName evidence="1">Uncharacterized protein</fullName>
    </submittedName>
</protein>
<dbReference type="Gramene" id="OB03G15410.1">
    <property type="protein sequence ID" value="OB03G15410.1"/>
    <property type="gene ID" value="OB03G15410"/>
</dbReference>
<proteinExistence type="predicted"/>
<accession>J3LKG5</accession>
<dbReference type="EnsemblPlants" id="OB03G15410.1">
    <property type="protein sequence ID" value="OB03G15410.1"/>
    <property type="gene ID" value="OB03G15410"/>
</dbReference>
<name>J3LKG5_ORYBR</name>
<evidence type="ECO:0000313" key="2">
    <source>
        <dbReference type="Proteomes" id="UP000006038"/>
    </source>
</evidence>
<dbReference type="AlphaFoldDB" id="J3LKG5"/>
<evidence type="ECO:0000313" key="1">
    <source>
        <dbReference type="EnsemblPlants" id="OB03G15410.1"/>
    </source>
</evidence>
<organism evidence="1">
    <name type="scientific">Oryza brachyantha</name>
    <name type="common">malo sina</name>
    <dbReference type="NCBI Taxonomy" id="4533"/>
    <lineage>
        <taxon>Eukaryota</taxon>
        <taxon>Viridiplantae</taxon>
        <taxon>Streptophyta</taxon>
        <taxon>Embryophyta</taxon>
        <taxon>Tracheophyta</taxon>
        <taxon>Spermatophyta</taxon>
        <taxon>Magnoliopsida</taxon>
        <taxon>Liliopsida</taxon>
        <taxon>Poales</taxon>
        <taxon>Poaceae</taxon>
        <taxon>BOP clade</taxon>
        <taxon>Oryzoideae</taxon>
        <taxon>Oryzeae</taxon>
        <taxon>Oryzinae</taxon>
        <taxon>Oryza</taxon>
    </lineage>
</organism>
<reference evidence="1" key="2">
    <citation type="submission" date="2013-04" db="UniProtKB">
        <authorList>
            <consortium name="EnsemblPlants"/>
        </authorList>
    </citation>
    <scope>IDENTIFICATION</scope>
</reference>
<reference evidence="1" key="1">
    <citation type="journal article" date="2013" name="Nat. Commun.">
        <title>Whole-genome sequencing of Oryza brachyantha reveals mechanisms underlying Oryza genome evolution.</title>
        <authorList>
            <person name="Chen J."/>
            <person name="Huang Q."/>
            <person name="Gao D."/>
            <person name="Wang J."/>
            <person name="Lang Y."/>
            <person name="Liu T."/>
            <person name="Li B."/>
            <person name="Bai Z."/>
            <person name="Luis Goicoechea J."/>
            <person name="Liang C."/>
            <person name="Chen C."/>
            <person name="Zhang W."/>
            <person name="Sun S."/>
            <person name="Liao Y."/>
            <person name="Zhang X."/>
            <person name="Yang L."/>
            <person name="Song C."/>
            <person name="Wang M."/>
            <person name="Shi J."/>
            <person name="Liu G."/>
            <person name="Liu J."/>
            <person name="Zhou H."/>
            <person name="Zhou W."/>
            <person name="Yu Q."/>
            <person name="An N."/>
            <person name="Chen Y."/>
            <person name="Cai Q."/>
            <person name="Wang B."/>
            <person name="Liu B."/>
            <person name="Min J."/>
            <person name="Huang Y."/>
            <person name="Wu H."/>
            <person name="Li Z."/>
            <person name="Zhang Y."/>
            <person name="Yin Y."/>
            <person name="Song W."/>
            <person name="Jiang J."/>
            <person name="Jackson S.A."/>
            <person name="Wing R.A."/>
            <person name="Wang J."/>
            <person name="Chen M."/>
        </authorList>
    </citation>
    <scope>NUCLEOTIDE SEQUENCE [LARGE SCALE GENOMIC DNA]</scope>
    <source>
        <strain evidence="1">cv. IRGC 101232</strain>
    </source>
</reference>
<dbReference type="HOGENOM" id="CLU_3035576_0_0_1"/>
<sequence>MHGDVLLNSALCASSSLKDTHAFFKQNLEPPEVPPPSQNKRISKFFIEFLTLRLI</sequence>
<keyword evidence="2" id="KW-1185">Reference proteome</keyword>